<dbReference type="FunFam" id="3.40.720.10:FF:000008">
    <property type="entry name" value="Alkaline phosphatase"/>
    <property type="match status" value="1"/>
</dbReference>
<evidence type="ECO:0000256" key="16">
    <source>
        <dbReference type="RuleBase" id="RU003946"/>
    </source>
</evidence>
<feature type="binding site" evidence="15">
    <location>
        <position position="333"/>
    </location>
    <ligand>
        <name>Mg(2+)</name>
        <dbReference type="ChEBI" id="CHEBI:18420"/>
    </ligand>
</feature>
<dbReference type="EnsemblMetazoa" id="XM_038220009.1">
    <property type="protein sequence ID" value="XP_038075937.1"/>
    <property type="gene ID" value="LOC119743599"/>
</dbReference>
<dbReference type="GO" id="GO:0098552">
    <property type="term" value="C:side of membrane"/>
    <property type="evidence" value="ECO:0007669"/>
    <property type="project" value="UniProtKB-KW"/>
</dbReference>
<keyword evidence="9 15" id="KW-0862">Zinc</keyword>
<keyword evidence="12" id="KW-0325">Glycoprotein</keyword>
<keyword evidence="7 15" id="KW-0479">Metal-binding</keyword>
<feature type="signal peptide" evidence="17">
    <location>
        <begin position="1"/>
        <end position="24"/>
    </location>
</feature>
<dbReference type="GO" id="GO:0005886">
    <property type="term" value="C:plasma membrane"/>
    <property type="evidence" value="ECO:0007669"/>
    <property type="project" value="UniProtKB-SubCell"/>
</dbReference>
<comment type="cofactor">
    <cofactor evidence="15">
        <name>Mg(2+)</name>
        <dbReference type="ChEBI" id="CHEBI:18420"/>
    </cofactor>
    <text evidence="15">Binds 1 Mg(2+) ion.</text>
</comment>
<dbReference type="PRINTS" id="PR00113">
    <property type="entry name" value="ALKPHPHTASE"/>
</dbReference>
<dbReference type="CDD" id="cd16012">
    <property type="entry name" value="ALP"/>
    <property type="match status" value="1"/>
</dbReference>
<dbReference type="PANTHER" id="PTHR11596">
    <property type="entry name" value="ALKALINE PHOSPHATASE"/>
    <property type="match status" value="1"/>
</dbReference>
<sequence>MAPMLGIWFAAVVGLCGMMVEVHSQGAEFWNDQAQNKLKEAIRSAENLNRKVAKNVVMFVGDGMGPSTVTAARILKGQLAGLNGEEAVLAWEDFPSFGLSKTYTTDRQTPDSAGTATAYFCGVKAKSGVIGVDDSMEYGVCSANIDTASVDSVMTHAARAGKATGFVTTARVTHATPSALYAHVPRRSWEADMLIPADQAGKGCIDIALQLITRANDTNVILAGGRVYLMPETDSDPEYPDKKGLRKDGRNLIEEWISGKDPDTSKYVWKLDDFNKVDTEQTDYLLGLFERSHMKYEFERADDTAGEPSISEMTEKAIKILQKDEKGFFLMVEGARIDHGHHDGKPYKALYETVAMDKAVAKAMEMTNEEDTLVIVTADHSHVFTMGGNPSRGNPILGLDDSGYAVDGLPYPTLQYGNGPGAKQDQNSYGANGMRRNLTDADVQQPEFEAPCIFYTDSETHGGEDLAIYANGPMSHLFHGVHEQNYIAHVVRYAACLDYKEHCDTERVVPPISHYDPDDQGCPGSGGSSAVHLHEVLLIFTALFLPLWQI</sequence>
<feature type="active site" description="Phosphoserine intermediate" evidence="14">
    <location>
        <position position="112"/>
    </location>
</feature>
<organism evidence="18 19">
    <name type="scientific">Patiria miniata</name>
    <name type="common">Bat star</name>
    <name type="synonym">Asterina miniata</name>
    <dbReference type="NCBI Taxonomy" id="46514"/>
    <lineage>
        <taxon>Eukaryota</taxon>
        <taxon>Metazoa</taxon>
        <taxon>Echinodermata</taxon>
        <taxon>Eleutherozoa</taxon>
        <taxon>Asterozoa</taxon>
        <taxon>Asteroidea</taxon>
        <taxon>Valvatacea</taxon>
        <taxon>Valvatida</taxon>
        <taxon>Asterinidae</taxon>
        <taxon>Patiria</taxon>
    </lineage>
</organism>
<feature type="binding site" evidence="15">
    <location>
        <position position="342"/>
    </location>
    <ligand>
        <name>Zn(2+)</name>
        <dbReference type="ChEBI" id="CHEBI:29105"/>
        <label>2</label>
    </ligand>
</feature>
<name>A0A914BKF2_PATMI</name>
<dbReference type="OrthoDB" id="5818554at2759"/>
<dbReference type="GeneID" id="119743599"/>
<dbReference type="EC" id="3.1.3.1" evidence="3"/>
<proteinExistence type="inferred from homology"/>
<evidence type="ECO:0000256" key="7">
    <source>
        <dbReference type="ARBA" id="ARBA00022723"/>
    </source>
</evidence>
<feature type="binding site" evidence="15">
    <location>
        <position position="461"/>
    </location>
    <ligand>
        <name>Zn(2+)</name>
        <dbReference type="ChEBI" id="CHEBI:29105"/>
        <label>2</label>
    </ligand>
</feature>
<evidence type="ECO:0000256" key="17">
    <source>
        <dbReference type="SAM" id="SignalP"/>
    </source>
</evidence>
<evidence type="ECO:0000256" key="4">
    <source>
        <dbReference type="ARBA" id="ARBA00022475"/>
    </source>
</evidence>
<feature type="binding site" evidence="15">
    <location>
        <position position="380"/>
    </location>
    <ligand>
        <name>Zn(2+)</name>
        <dbReference type="ChEBI" id="CHEBI:29105"/>
        <label>2</label>
    </ligand>
</feature>
<dbReference type="AlphaFoldDB" id="A0A914BKF2"/>
<dbReference type="GO" id="GO:0046872">
    <property type="term" value="F:metal ion binding"/>
    <property type="evidence" value="ECO:0007669"/>
    <property type="project" value="UniProtKB-KW"/>
</dbReference>
<evidence type="ECO:0000256" key="1">
    <source>
        <dbReference type="ARBA" id="ARBA00004609"/>
    </source>
</evidence>
<dbReference type="RefSeq" id="XP_038075937.1">
    <property type="nucleotide sequence ID" value="XM_038220009.1"/>
</dbReference>
<dbReference type="Proteomes" id="UP000887568">
    <property type="component" value="Unplaced"/>
</dbReference>
<dbReference type="SUPFAM" id="SSF53649">
    <property type="entry name" value="Alkaline phosphatase-like"/>
    <property type="match status" value="1"/>
</dbReference>
<evidence type="ECO:0000256" key="9">
    <source>
        <dbReference type="ARBA" id="ARBA00022833"/>
    </source>
</evidence>
<feature type="binding site" evidence="15">
    <location>
        <position position="176"/>
    </location>
    <ligand>
        <name>Mg(2+)</name>
        <dbReference type="ChEBI" id="CHEBI:18420"/>
    </ligand>
</feature>
<protein>
    <recommendedName>
        <fullName evidence="3">alkaline phosphatase</fullName>
        <ecNumber evidence="3">3.1.3.1</ecNumber>
    </recommendedName>
</protein>
<evidence type="ECO:0000256" key="15">
    <source>
        <dbReference type="PIRSR" id="PIRSR601952-2"/>
    </source>
</evidence>
<dbReference type="Pfam" id="PF00245">
    <property type="entry name" value="Alk_phosphatase"/>
    <property type="match status" value="1"/>
</dbReference>
<evidence type="ECO:0000256" key="12">
    <source>
        <dbReference type="ARBA" id="ARBA00023180"/>
    </source>
</evidence>
<keyword evidence="17" id="KW-0732">Signal</keyword>
<feature type="binding site" evidence="15">
    <location>
        <position position="379"/>
    </location>
    <ligand>
        <name>Zn(2+)</name>
        <dbReference type="ChEBI" id="CHEBI:29105"/>
        <label>2</label>
    </ligand>
</feature>
<keyword evidence="4" id="KW-1003">Cell membrane</keyword>
<feature type="binding site" evidence="15">
    <location>
        <position position="338"/>
    </location>
    <ligand>
        <name>Zn(2+)</name>
        <dbReference type="ChEBI" id="CHEBI:29105"/>
        <label>2</label>
    </ligand>
</feature>
<feature type="chain" id="PRO_5037850710" description="alkaline phosphatase" evidence="17">
    <location>
        <begin position="25"/>
        <end position="550"/>
    </location>
</feature>
<evidence type="ECO:0000256" key="2">
    <source>
        <dbReference type="ARBA" id="ARBA00005984"/>
    </source>
</evidence>
<keyword evidence="11" id="KW-0472">Membrane</keyword>
<dbReference type="Gene3D" id="3.40.720.10">
    <property type="entry name" value="Alkaline Phosphatase, subunit A"/>
    <property type="match status" value="1"/>
</dbReference>
<comment type="similarity">
    <text evidence="2 16">Belongs to the alkaline phosphatase family.</text>
</comment>
<evidence type="ECO:0000256" key="13">
    <source>
        <dbReference type="ARBA" id="ARBA00023288"/>
    </source>
</evidence>
<evidence type="ECO:0000256" key="8">
    <source>
        <dbReference type="ARBA" id="ARBA00022801"/>
    </source>
</evidence>
<dbReference type="GO" id="GO:0004035">
    <property type="term" value="F:alkaline phosphatase activity"/>
    <property type="evidence" value="ECO:0007669"/>
    <property type="project" value="UniProtKB-EC"/>
</dbReference>
<evidence type="ECO:0000313" key="18">
    <source>
        <dbReference type="EnsemblMetazoa" id="XP_038075937.1"/>
    </source>
</evidence>
<keyword evidence="6" id="KW-0336">GPI-anchor</keyword>
<evidence type="ECO:0000256" key="5">
    <source>
        <dbReference type="ARBA" id="ARBA00022553"/>
    </source>
</evidence>
<evidence type="ECO:0000256" key="14">
    <source>
        <dbReference type="PIRSR" id="PIRSR601952-1"/>
    </source>
</evidence>
<comment type="subcellular location">
    <subcellularLocation>
        <location evidence="1">Cell membrane</location>
        <topology evidence="1">Lipid-anchor</topology>
        <topology evidence="1">GPI-anchor</topology>
    </subcellularLocation>
</comment>
<evidence type="ECO:0000256" key="3">
    <source>
        <dbReference type="ARBA" id="ARBA00012647"/>
    </source>
</evidence>
<dbReference type="InterPro" id="IPR001952">
    <property type="entry name" value="Alkaline_phosphatase"/>
</dbReference>
<keyword evidence="8" id="KW-0378">Hydrolase</keyword>
<keyword evidence="13" id="KW-0449">Lipoprotein</keyword>
<keyword evidence="5" id="KW-0597">Phosphoprotein</keyword>
<dbReference type="PANTHER" id="PTHR11596:SF5">
    <property type="entry name" value="ALKALINE PHOSPHATASE"/>
    <property type="match status" value="1"/>
</dbReference>
<dbReference type="InterPro" id="IPR017850">
    <property type="entry name" value="Alkaline_phosphatase_core_sf"/>
</dbReference>
<evidence type="ECO:0000256" key="11">
    <source>
        <dbReference type="ARBA" id="ARBA00023136"/>
    </source>
</evidence>
<reference evidence="18" key="1">
    <citation type="submission" date="2022-11" db="UniProtKB">
        <authorList>
            <consortium name="EnsemblMetazoa"/>
        </authorList>
    </citation>
    <scope>IDENTIFICATION</scope>
</reference>
<feature type="binding site" evidence="15">
    <location>
        <position position="62"/>
    </location>
    <ligand>
        <name>Mg(2+)</name>
        <dbReference type="ChEBI" id="CHEBI:18420"/>
    </ligand>
</feature>
<keyword evidence="19" id="KW-1185">Reference proteome</keyword>
<evidence type="ECO:0000313" key="19">
    <source>
        <dbReference type="Proteomes" id="UP000887568"/>
    </source>
</evidence>
<dbReference type="OMA" id="HEQPHRN"/>
<feature type="binding site" evidence="15">
    <location>
        <position position="174"/>
    </location>
    <ligand>
        <name>Mg(2+)</name>
        <dbReference type="ChEBI" id="CHEBI:18420"/>
    </ligand>
</feature>
<feature type="binding site" evidence="15">
    <location>
        <position position="62"/>
    </location>
    <ligand>
        <name>Zn(2+)</name>
        <dbReference type="ChEBI" id="CHEBI:29105"/>
        <label>2</label>
    </ligand>
</feature>
<evidence type="ECO:0000256" key="6">
    <source>
        <dbReference type="ARBA" id="ARBA00022622"/>
    </source>
</evidence>
<dbReference type="SMART" id="SM00098">
    <property type="entry name" value="alkPPc"/>
    <property type="match status" value="1"/>
</dbReference>
<accession>A0A914BKF2</accession>
<evidence type="ECO:0000256" key="10">
    <source>
        <dbReference type="ARBA" id="ARBA00022842"/>
    </source>
</evidence>
<comment type="cofactor">
    <cofactor evidence="15">
        <name>Zn(2+)</name>
        <dbReference type="ChEBI" id="CHEBI:29105"/>
    </cofactor>
    <text evidence="15">Binds 2 Zn(2+) ions.</text>
</comment>
<keyword evidence="10 15" id="KW-0460">Magnesium</keyword>